<dbReference type="PANTHER" id="PTHR12714:SF9">
    <property type="entry name" value="PROTEIN-S-ISOPRENYLCYSTEINE O-METHYLTRANSFERASE"/>
    <property type="match status" value="1"/>
</dbReference>
<dbReference type="InterPro" id="IPR007318">
    <property type="entry name" value="Phopholipid_MeTrfase"/>
</dbReference>
<keyword evidence="4 5" id="KW-0472">Membrane</keyword>
<evidence type="ECO:0000313" key="6">
    <source>
        <dbReference type="EMBL" id="CUV08627.1"/>
    </source>
</evidence>
<feature type="transmembrane region" description="Helical" evidence="5">
    <location>
        <begin position="166"/>
        <end position="185"/>
    </location>
</feature>
<evidence type="ECO:0000256" key="1">
    <source>
        <dbReference type="ARBA" id="ARBA00004127"/>
    </source>
</evidence>
<dbReference type="Gene3D" id="1.20.120.1630">
    <property type="match status" value="1"/>
</dbReference>
<comment type="subcellular location">
    <subcellularLocation>
        <location evidence="1">Endomembrane system</location>
        <topology evidence="1">Multi-pass membrane protein</topology>
    </subcellularLocation>
</comment>
<dbReference type="Pfam" id="PF04191">
    <property type="entry name" value="PEMT"/>
    <property type="match status" value="1"/>
</dbReference>
<reference evidence="6" key="1">
    <citation type="submission" date="2015-10" db="EMBL/GenBank/DDBJ databases">
        <authorList>
            <person name="Gilbert D.G."/>
        </authorList>
    </citation>
    <scope>NUCLEOTIDE SEQUENCE</scope>
</reference>
<keyword evidence="3 5" id="KW-1133">Transmembrane helix</keyword>
<dbReference type="EMBL" id="FAXC01000096">
    <property type="protein sequence ID" value="CUV08627.1"/>
    <property type="molecule type" value="Genomic_DNA"/>
</dbReference>
<organism evidence="6">
    <name type="scientific">hydrothermal vent metagenome</name>
    <dbReference type="NCBI Taxonomy" id="652676"/>
    <lineage>
        <taxon>unclassified sequences</taxon>
        <taxon>metagenomes</taxon>
        <taxon>ecological metagenomes</taxon>
    </lineage>
</organism>
<evidence type="ECO:0000256" key="5">
    <source>
        <dbReference type="SAM" id="Phobius"/>
    </source>
</evidence>
<dbReference type="AlphaFoldDB" id="A0A170QC34"/>
<dbReference type="GO" id="GO:0012505">
    <property type="term" value="C:endomembrane system"/>
    <property type="evidence" value="ECO:0007669"/>
    <property type="project" value="UniProtKB-SubCell"/>
</dbReference>
<evidence type="ECO:0000256" key="2">
    <source>
        <dbReference type="ARBA" id="ARBA00022692"/>
    </source>
</evidence>
<feature type="transmembrane region" description="Helical" evidence="5">
    <location>
        <begin position="7"/>
        <end position="25"/>
    </location>
</feature>
<dbReference type="PANTHER" id="PTHR12714">
    <property type="entry name" value="PROTEIN-S ISOPRENYLCYSTEINE O-METHYLTRANSFERASE"/>
    <property type="match status" value="1"/>
</dbReference>
<gene>
    <name evidence="6" type="ORF">MGWOODY_Mmi1178</name>
</gene>
<proteinExistence type="predicted"/>
<protein>
    <recommendedName>
        <fullName evidence="7">Isoprenylcysteine carboxylmethyltransferase family protein</fullName>
    </recommendedName>
</protein>
<dbReference type="GO" id="GO:0016740">
    <property type="term" value="F:transferase activity"/>
    <property type="evidence" value="ECO:0007669"/>
    <property type="project" value="UniProtKB-ARBA"/>
</dbReference>
<evidence type="ECO:0000256" key="4">
    <source>
        <dbReference type="ARBA" id="ARBA00023136"/>
    </source>
</evidence>
<name>A0A170QC34_9ZZZZ</name>
<evidence type="ECO:0008006" key="7">
    <source>
        <dbReference type="Google" id="ProtNLM"/>
    </source>
</evidence>
<evidence type="ECO:0000256" key="3">
    <source>
        <dbReference type="ARBA" id="ARBA00022989"/>
    </source>
</evidence>
<keyword evidence="2 5" id="KW-0812">Transmembrane</keyword>
<accession>A0A170QC34</accession>
<sequence length="188" mass="21247">MTILQRYRIPITFVVFGPLLALAILSGRFPHNPFNANDIQGIGGTILVLLGTGLRSWAAGVVRKRKNLTTTGPYALTRHPLYVGSMFLALGLCIILGDLKLLCAVLAVTFSIYIPKVRTEERFLLKKFGNEWKKYTHRTGYFLPKDNSIRIRSGWSMTQWTKNKEYYCFGTSLSALVLLAIMYTTHLN</sequence>